<dbReference type="InterPro" id="IPR002999">
    <property type="entry name" value="Tudor"/>
</dbReference>
<feature type="zinc finger region" description="C3H1-type" evidence="1">
    <location>
        <begin position="393"/>
        <end position="422"/>
    </location>
</feature>
<feature type="region of interest" description="Disordered" evidence="2">
    <location>
        <begin position="332"/>
        <end position="364"/>
    </location>
</feature>
<dbReference type="Gene3D" id="2.30.30.140">
    <property type="match status" value="1"/>
</dbReference>
<keyword evidence="1" id="KW-0863">Zinc-finger</keyword>
<dbReference type="InterPro" id="IPR050621">
    <property type="entry name" value="Tudor_domain_containing"/>
</dbReference>
<dbReference type="InterPro" id="IPR000571">
    <property type="entry name" value="Znf_CCCH"/>
</dbReference>
<feature type="domain" description="C3H1-type" evidence="3">
    <location>
        <begin position="393"/>
        <end position="422"/>
    </location>
</feature>
<dbReference type="VEuPathDB" id="VectorBase:SCAU001065"/>
<dbReference type="PANTHER" id="PTHR22948">
    <property type="entry name" value="TUDOR DOMAIN CONTAINING PROTEIN"/>
    <property type="match status" value="1"/>
</dbReference>
<accession>A0A1I8NQ49</accession>
<keyword evidence="1" id="KW-0479">Metal-binding</keyword>
<gene>
    <name evidence="5" type="primary">106082542</name>
</gene>
<dbReference type="PROSITE" id="PS50304">
    <property type="entry name" value="TUDOR"/>
    <property type="match status" value="1"/>
</dbReference>
<dbReference type="KEGG" id="scac:106082542"/>
<feature type="domain" description="Tudor" evidence="4">
    <location>
        <begin position="495"/>
        <end position="555"/>
    </location>
</feature>
<reference evidence="5" key="1">
    <citation type="submission" date="2020-05" db="UniProtKB">
        <authorList>
            <consortium name="EnsemblMetazoa"/>
        </authorList>
    </citation>
    <scope>IDENTIFICATION</scope>
    <source>
        <strain evidence="5">USDA</strain>
    </source>
</reference>
<dbReference type="OrthoDB" id="10052065at2759"/>
<feature type="compositionally biased region" description="Basic and acidic residues" evidence="2">
    <location>
        <begin position="342"/>
        <end position="364"/>
    </location>
</feature>
<evidence type="ECO:0000259" key="4">
    <source>
        <dbReference type="PROSITE" id="PS50304"/>
    </source>
</evidence>
<evidence type="ECO:0000256" key="1">
    <source>
        <dbReference type="PROSITE-ProRule" id="PRU00723"/>
    </source>
</evidence>
<dbReference type="GO" id="GO:0008270">
    <property type="term" value="F:zinc ion binding"/>
    <property type="evidence" value="ECO:0007669"/>
    <property type="project" value="UniProtKB-KW"/>
</dbReference>
<proteinExistence type="predicted"/>
<dbReference type="STRING" id="35570.A0A1I8NQ49"/>
<sequence>MNKKERLHQLDQLHKMCMQELVTLQTNLQNFIQTSTSMVHSLKVHWPPDSGNGLALMVFDNFLTCITNVMNLSRKFNLQLSLYHLHHNVDTTGGSNMFRTDSTENATSTNRKEICENNPFDDSYETSKTESLVNKKTSLYPAEEIPRKELDYDFVYSRINIKKIYKQNHVMESYVTYLKDVDDLTFYAIDFNSEFVAAIAEVSSSIDLYQYNQLPPENEIFGLVLDKRIIRAVRTSKAFYDQELEETTWPCYLLDFGEVQNMKMGDIKYKLTDKQKNIPALALLCQLRLRDSLTKLQRKLQDMEYQQCHLKIIDIKDEKLIVDLVSEEMSKPDRNPIAQSDNIRKETNPFREATAKKGKRSPKELTEEELQMLHEETPCTSNALTAVMGYNPKDEKRICRFYDPKTESCFKGATCKQEHIPLDPEGWTKDVVPAVSHVDNRYAEVIYPKGSILTITPTYIGQLNGFYAQINDPHHNNNPLIWDDEDVPTCKRLQRPPHLYELVLACYEDGLWYRAKITGHDDDYKMFNVFYVDYGNCQVVHLRNLAKCDASAAHIPFQAKFCRLAGVMDDDKITDPKRKDGVNKLLDALLNQTIEVKVVSHYEYLFISFVDEKHLSLMDHLVHEKYIKIWPVFDK</sequence>
<evidence type="ECO:0000259" key="3">
    <source>
        <dbReference type="PROSITE" id="PS50103"/>
    </source>
</evidence>
<dbReference type="EnsemblMetazoa" id="SCAU001065-RA">
    <property type="protein sequence ID" value="SCAU001065-PA"/>
    <property type="gene ID" value="SCAU001065"/>
</dbReference>
<evidence type="ECO:0000313" key="6">
    <source>
        <dbReference type="Proteomes" id="UP000095300"/>
    </source>
</evidence>
<dbReference type="PANTHER" id="PTHR22948:SF29">
    <property type="entry name" value="FI02030P-RELATED"/>
    <property type="match status" value="1"/>
</dbReference>
<dbReference type="AlphaFoldDB" id="A0A1I8NQ49"/>
<dbReference type="SUPFAM" id="SSF63748">
    <property type="entry name" value="Tudor/PWWP/MBT"/>
    <property type="match status" value="1"/>
</dbReference>
<evidence type="ECO:0000313" key="5">
    <source>
        <dbReference type="EnsemblMetazoa" id="SCAU001065-PA"/>
    </source>
</evidence>
<evidence type="ECO:0000256" key="2">
    <source>
        <dbReference type="SAM" id="MobiDB-lite"/>
    </source>
</evidence>
<dbReference type="Pfam" id="PF00567">
    <property type="entry name" value="TUDOR"/>
    <property type="match status" value="1"/>
</dbReference>
<keyword evidence="6" id="KW-1185">Reference proteome</keyword>
<dbReference type="PROSITE" id="PS50103">
    <property type="entry name" value="ZF_C3H1"/>
    <property type="match status" value="1"/>
</dbReference>
<dbReference type="Proteomes" id="UP000095300">
    <property type="component" value="Unassembled WGS sequence"/>
</dbReference>
<protein>
    <recommendedName>
        <fullName evidence="7">C3H1-type domain-containing protein</fullName>
    </recommendedName>
</protein>
<name>A0A1I8NQ49_STOCA</name>
<dbReference type="SMART" id="SM00333">
    <property type="entry name" value="TUDOR"/>
    <property type="match status" value="1"/>
</dbReference>
<keyword evidence="1" id="KW-0862">Zinc</keyword>
<organism evidence="5 6">
    <name type="scientific">Stomoxys calcitrans</name>
    <name type="common">Stable fly</name>
    <name type="synonym">Conops calcitrans</name>
    <dbReference type="NCBI Taxonomy" id="35570"/>
    <lineage>
        <taxon>Eukaryota</taxon>
        <taxon>Metazoa</taxon>
        <taxon>Ecdysozoa</taxon>
        <taxon>Arthropoda</taxon>
        <taxon>Hexapoda</taxon>
        <taxon>Insecta</taxon>
        <taxon>Pterygota</taxon>
        <taxon>Neoptera</taxon>
        <taxon>Endopterygota</taxon>
        <taxon>Diptera</taxon>
        <taxon>Brachycera</taxon>
        <taxon>Muscomorpha</taxon>
        <taxon>Muscoidea</taxon>
        <taxon>Muscidae</taxon>
        <taxon>Stomoxys</taxon>
    </lineage>
</organism>
<evidence type="ECO:0008006" key="7">
    <source>
        <dbReference type="Google" id="ProtNLM"/>
    </source>
</evidence>